<dbReference type="InterPro" id="IPR051212">
    <property type="entry name" value="Type-I_RE_S_subunit"/>
</dbReference>
<dbReference type="GO" id="GO:0003677">
    <property type="term" value="F:DNA binding"/>
    <property type="evidence" value="ECO:0007669"/>
    <property type="project" value="UniProtKB-KW"/>
</dbReference>
<evidence type="ECO:0000313" key="6">
    <source>
        <dbReference type="Proteomes" id="UP000250169"/>
    </source>
</evidence>
<keyword evidence="3" id="KW-0238">DNA-binding</keyword>
<evidence type="ECO:0000259" key="4">
    <source>
        <dbReference type="Pfam" id="PF01420"/>
    </source>
</evidence>
<dbReference type="PANTHER" id="PTHR43140">
    <property type="entry name" value="TYPE-1 RESTRICTION ENZYME ECOKI SPECIFICITY PROTEIN"/>
    <property type="match status" value="1"/>
</dbReference>
<dbReference type="Proteomes" id="UP000250169">
    <property type="component" value="Unassembled WGS sequence"/>
</dbReference>
<reference evidence="5 6" key="1">
    <citation type="submission" date="2018-06" db="EMBL/GenBank/DDBJ databases">
        <authorList>
            <consortium name="Pathogen Informatics"/>
            <person name="Doyle S."/>
        </authorList>
    </citation>
    <scope>NUCLEOTIDE SEQUENCE [LARGE SCALE GENOMIC DNA]</scope>
    <source>
        <strain evidence="5 6">NCTC11545</strain>
    </source>
</reference>
<dbReference type="RefSeq" id="WP_111971932.1">
    <property type="nucleotide sequence ID" value="NZ_UAVS01000001.1"/>
</dbReference>
<dbReference type="InterPro" id="IPR000055">
    <property type="entry name" value="Restrct_endonuc_typeI_TRD"/>
</dbReference>
<comment type="similarity">
    <text evidence="1">Belongs to the type-I restriction system S methylase family.</text>
</comment>
<gene>
    <name evidence="5" type="ORF">NCTC11545_00194</name>
</gene>
<dbReference type="PANTHER" id="PTHR43140:SF1">
    <property type="entry name" value="TYPE I RESTRICTION ENZYME ECOKI SPECIFICITY SUBUNIT"/>
    <property type="match status" value="1"/>
</dbReference>
<feature type="domain" description="Type I restriction modification DNA specificity" evidence="4">
    <location>
        <begin position="351"/>
        <end position="477"/>
    </location>
</feature>
<evidence type="ECO:0000256" key="2">
    <source>
        <dbReference type="ARBA" id="ARBA00022747"/>
    </source>
</evidence>
<dbReference type="Gene3D" id="3.90.220.20">
    <property type="entry name" value="DNA methylase specificity domains"/>
    <property type="match status" value="2"/>
</dbReference>
<evidence type="ECO:0000256" key="3">
    <source>
        <dbReference type="ARBA" id="ARBA00023125"/>
    </source>
</evidence>
<keyword evidence="2" id="KW-0680">Restriction system</keyword>
<dbReference type="EMBL" id="UAVS01000001">
    <property type="protein sequence ID" value="SQA92834.1"/>
    <property type="molecule type" value="Genomic_DNA"/>
</dbReference>
<dbReference type="GO" id="GO:0009307">
    <property type="term" value="P:DNA restriction-modification system"/>
    <property type="evidence" value="ECO:0007669"/>
    <property type="project" value="UniProtKB-KW"/>
</dbReference>
<protein>
    <submittedName>
        <fullName evidence="5">EcoKI restriction-modification system protein HsdS</fullName>
    </submittedName>
</protein>
<evidence type="ECO:0000256" key="1">
    <source>
        <dbReference type="ARBA" id="ARBA00010923"/>
    </source>
</evidence>
<dbReference type="SUPFAM" id="SSF116734">
    <property type="entry name" value="DNA methylase specificity domain"/>
    <property type="match status" value="2"/>
</dbReference>
<sequence>MTADQLRKSILQQAIQGKLVPQDPNDELASVLLERIREEKARLVEEKKIKKEKNPSVIFRGEDNSYYEKLGEKIIEIESDCNFPNSWSVVRLSFICILTDGEKKEGQNICLDAKFLRGKTEGNYLKNGRFVTKGDNIILVDGENSGEVFTVPCDGYMGSTFKKLWVSSVMNLQYVLYFIQFYKDLLRNSKKGAAIPHLNKELFYSLFIGLPPLKEQQRIVEKIEGLIPHIEHYGKAQTELDLLNRSIKEQLKKSVLQYAIEGELVPQDETEGTAEELLLQIQAEKLKLYEENKLKKKDLEHSTIFKDEDNKYYEKIGKNVTEIESDYSFPNSWAITRLSSICILTDGEKKEGQNICLDAKFLRGKTEGDYLQKGRFVQKGDNIILVDGENSGEVFTIPRNGYMGSTFKKLWVNPVMDLQYILYFIQFYKDLLRNSKKGAAIPHLNKELFYSLLIGIPPLSEQQRIVNTIQNIFRCIEN</sequence>
<feature type="domain" description="Type I restriction modification DNA specificity" evidence="4">
    <location>
        <begin position="109"/>
        <end position="231"/>
    </location>
</feature>
<dbReference type="AlphaFoldDB" id="A0A2X2SLV5"/>
<organism evidence="5 6">
    <name type="scientific">Capnocytophaga ochracea</name>
    <dbReference type="NCBI Taxonomy" id="1018"/>
    <lineage>
        <taxon>Bacteria</taxon>
        <taxon>Pseudomonadati</taxon>
        <taxon>Bacteroidota</taxon>
        <taxon>Flavobacteriia</taxon>
        <taxon>Flavobacteriales</taxon>
        <taxon>Flavobacteriaceae</taxon>
        <taxon>Capnocytophaga</taxon>
    </lineage>
</organism>
<name>A0A2X2SLV5_CAPOC</name>
<accession>A0A2X2SLV5</accession>
<evidence type="ECO:0000313" key="5">
    <source>
        <dbReference type="EMBL" id="SQA92834.1"/>
    </source>
</evidence>
<proteinExistence type="inferred from homology"/>
<dbReference type="InterPro" id="IPR044946">
    <property type="entry name" value="Restrct_endonuc_typeI_TRD_sf"/>
</dbReference>
<dbReference type="Pfam" id="PF01420">
    <property type="entry name" value="Methylase_S"/>
    <property type="match status" value="2"/>
</dbReference>